<dbReference type="InterPro" id="IPR007110">
    <property type="entry name" value="Ig-like_dom"/>
</dbReference>
<dbReference type="Ensembl" id="ENSCPVT00000028355.1">
    <property type="protein sequence ID" value="ENSCPVP00000023773.1"/>
    <property type="gene ID" value="ENSCPVG00000018297.1"/>
</dbReference>
<evidence type="ECO:0000313" key="3">
    <source>
        <dbReference type="Proteomes" id="UP000694382"/>
    </source>
</evidence>
<reference evidence="2" key="2">
    <citation type="submission" date="2025-09" db="UniProtKB">
        <authorList>
            <consortium name="Ensembl"/>
        </authorList>
    </citation>
    <scope>IDENTIFICATION</scope>
</reference>
<dbReference type="InterPro" id="IPR050380">
    <property type="entry name" value="Immune_Resp_Modulators"/>
</dbReference>
<dbReference type="InterPro" id="IPR003597">
    <property type="entry name" value="Ig_C1-set"/>
</dbReference>
<protein>
    <submittedName>
        <fullName evidence="2">Uncharacterized protein</fullName>
    </submittedName>
</protein>
<keyword evidence="1" id="KW-0393">Immunoglobulin domain</keyword>
<dbReference type="InterPro" id="IPR003006">
    <property type="entry name" value="Ig/MHC_CS"/>
</dbReference>
<dbReference type="SUPFAM" id="SSF48726">
    <property type="entry name" value="Immunoglobulin"/>
    <property type="match status" value="3"/>
</dbReference>
<dbReference type="FunFam" id="2.60.40.10:FF:000463">
    <property type="entry name" value="Immunoglobulin heavy constant gamma 1"/>
    <property type="match status" value="1"/>
</dbReference>
<organism evidence="2 3">
    <name type="scientific">Geospiza parvula</name>
    <name type="common">Small tree-finch</name>
    <name type="synonym">Camarhynchus parvulus</name>
    <dbReference type="NCBI Taxonomy" id="87175"/>
    <lineage>
        <taxon>Eukaryota</taxon>
        <taxon>Metazoa</taxon>
        <taxon>Chordata</taxon>
        <taxon>Craniata</taxon>
        <taxon>Vertebrata</taxon>
        <taxon>Euteleostomi</taxon>
        <taxon>Archelosauria</taxon>
        <taxon>Archosauria</taxon>
        <taxon>Dinosauria</taxon>
        <taxon>Saurischia</taxon>
        <taxon>Theropoda</taxon>
        <taxon>Coelurosauria</taxon>
        <taxon>Aves</taxon>
        <taxon>Neognathae</taxon>
        <taxon>Neoaves</taxon>
        <taxon>Telluraves</taxon>
        <taxon>Australaves</taxon>
        <taxon>Passeriformes</taxon>
        <taxon>Thraupidae</taxon>
        <taxon>Camarhynchus</taxon>
    </lineage>
</organism>
<evidence type="ECO:0000256" key="1">
    <source>
        <dbReference type="ARBA" id="ARBA00023319"/>
    </source>
</evidence>
<dbReference type="AlphaFoldDB" id="A0A8U8B1G2"/>
<dbReference type="InterPro" id="IPR036179">
    <property type="entry name" value="Ig-like_dom_sf"/>
</dbReference>
<dbReference type="SMART" id="SM00407">
    <property type="entry name" value="IGc1"/>
    <property type="match status" value="2"/>
</dbReference>
<sequence length="350" mass="37289">KSTKNSGATPPAVFPLVACSSSGSAPSRPIGCLASGFIPAPVSFSWSPAPPAPGPAPIPPALGQSGLAKAGSRLLLPEGSGSFSCSVRTRPPGSQRASGSKVRGRIFGVILGVFWGLSQPHKPRPPAVSVFQSCPAPDVVELLCLVTDFAPPTATIDWLMDGDVVEPGHAHTEEATPGHAPGRFRAVSRLNVSAAEWRDHQRFSCRVRHGPTRRCRRCRRRGATVSSAGWGGPPGKRHAPSVFLFPPPPEEISSSLPTLSLTCLVRGFSPDSIDVQWGPKPRNSPQNLGPVRESGADGRFFLYSRLEATRDEWERGDAFVCTVVHEGLPLRFLQRSVRKPPVIDSLTSVS</sequence>
<proteinExistence type="predicted"/>
<dbReference type="Pfam" id="PF07654">
    <property type="entry name" value="C1-set"/>
    <property type="match status" value="2"/>
</dbReference>
<dbReference type="PROSITE" id="PS00290">
    <property type="entry name" value="IG_MHC"/>
    <property type="match status" value="2"/>
</dbReference>
<dbReference type="Proteomes" id="UP000694382">
    <property type="component" value="Unassembled WGS sequence"/>
</dbReference>
<dbReference type="Gene3D" id="2.60.40.10">
    <property type="entry name" value="Immunoglobulins"/>
    <property type="match status" value="3"/>
</dbReference>
<dbReference type="CDD" id="cd05768">
    <property type="entry name" value="IgC1_CH3_IgAGD_CH4_IgAEM"/>
    <property type="match status" value="1"/>
</dbReference>
<dbReference type="PANTHER" id="PTHR23411">
    <property type="entry name" value="TAPASIN"/>
    <property type="match status" value="1"/>
</dbReference>
<accession>A0A8U8B1G2</accession>
<dbReference type="InterPro" id="IPR013783">
    <property type="entry name" value="Ig-like_fold"/>
</dbReference>
<reference evidence="2" key="1">
    <citation type="submission" date="2025-08" db="UniProtKB">
        <authorList>
            <consortium name="Ensembl"/>
        </authorList>
    </citation>
    <scope>IDENTIFICATION</scope>
</reference>
<dbReference type="PROSITE" id="PS50835">
    <property type="entry name" value="IG_LIKE"/>
    <property type="match status" value="3"/>
</dbReference>
<keyword evidence="3" id="KW-1185">Reference proteome</keyword>
<evidence type="ECO:0000313" key="2">
    <source>
        <dbReference type="Ensembl" id="ENSCPVP00000023773.1"/>
    </source>
</evidence>
<name>A0A8U8B1G2_GEOPR</name>